<keyword evidence="2" id="KW-1185">Reference proteome</keyword>
<dbReference type="EMBL" id="ACVA01000033">
    <property type="protein sequence ID" value="EEX18546.1"/>
    <property type="molecule type" value="Genomic_DNA"/>
</dbReference>
<evidence type="ECO:0000313" key="2">
    <source>
        <dbReference type="Proteomes" id="UP000003327"/>
    </source>
</evidence>
<accession>C9MPE8</accession>
<name>C9MPE8_9BACT</name>
<reference evidence="1 2" key="1">
    <citation type="submission" date="2009-09" db="EMBL/GenBank/DDBJ databases">
        <authorList>
            <person name="Weinstock G."/>
            <person name="Sodergren E."/>
            <person name="Clifton S."/>
            <person name="Fulton L."/>
            <person name="Fulton B."/>
            <person name="Courtney L."/>
            <person name="Fronick C."/>
            <person name="Harrison M."/>
            <person name="Strong C."/>
            <person name="Farmer C."/>
            <person name="Delahaunty K."/>
            <person name="Markovic C."/>
            <person name="Hall O."/>
            <person name="Minx P."/>
            <person name="Tomlinson C."/>
            <person name="Mitreva M."/>
            <person name="Nelson J."/>
            <person name="Hou S."/>
            <person name="Wollam A."/>
            <person name="Pepin K.H."/>
            <person name="Johnson M."/>
            <person name="Bhonagiri V."/>
            <person name="Nash W.E."/>
            <person name="Warren W."/>
            <person name="Chinwalla A."/>
            <person name="Mardis E.R."/>
            <person name="Wilson R.K."/>
        </authorList>
    </citation>
    <scope>NUCLEOTIDE SEQUENCE [LARGE SCALE GENOMIC DNA]</scope>
    <source>
        <strain evidence="1 2">F0319</strain>
    </source>
</reference>
<organism evidence="1 2">
    <name type="scientific">Prevotella veroralis F0319</name>
    <dbReference type="NCBI Taxonomy" id="649761"/>
    <lineage>
        <taxon>Bacteria</taxon>
        <taxon>Pseudomonadati</taxon>
        <taxon>Bacteroidota</taxon>
        <taxon>Bacteroidia</taxon>
        <taxon>Bacteroidales</taxon>
        <taxon>Prevotellaceae</taxon>
        <taxon>Prevotella</taxon>
    </lineage>
</organism>
<evidence type="ECO:0000313" key="1">
    <source>
        <dbReference type="EMBL" id="EEX18546.1"/>
    </source>
</evidence>
<dbReference type="HOGENOM" id="CLU_2651464_0_0_10"/>
<comment type="caution">
    <text evidence="1">The sequence shown here is derived from an EMBL/GenBank/DDBJ whole genome shotgun (WGS) entry which is preliminary data.</text>
</comment>
<sequence length="76" mass="8630">MNSIVCKQRGRLFDAKKGSLQCEETPSSIGEGRFLVFVLDVPVNEVLPRYTETILHGYFSKALLQTELIIILNFEL</sequence>
<proteinExistence type="predicted"/>
<dbReference type="AlphaFoldDB" id="C9MPE8"/>
<dbReference type="Proteomes" id="UP000003327">
    <property type="component" value="Unassembled WGS sequence"/>
</dbReference>
<gene>
    <name evidence="1" type="ORF">HMPREF0973_01490</name>
</gene>
<protein>
    <submittedName>
        <fullName evidence="1">Uncharacterized protein</fullName>
    </submittedName>
</protein>